<feature type="domain" description="IclR-ED" evidence="5">
    <location>
        <begin position="63"/>
        <end position="247"/>
    </location>
</feature>
<keyword evidence="2" id="KW-0238">DNA-binding</keyword>
<dbReference type="GO" id="GO:0003700">
    <property type="term" value="F:DNA-binding transcription factor activity"/>
    <property type="evidence" value="ECO:0007669"/>
    <property type="project" value="TreeGrafter"/>
</dbReference>
<comment type="caution">
    <text evidence="6">The sequence shown here is derived from an EMBL/GenBank/DDBJ whole genome shotgun (WGS) entry which is preliminary data.</text>
</comment>
<accession>A0A494X9F4</accession>
<dbReference type="InterPro" id="IPR005471">
    <property type="entry name" value="Tscrpt_reg_IclR_N"/>
</dbReference>
<evidence type="ECO:0000256" key="3">
    <source>
        <dbReference type="ARBA" id="ARBA00023163"/>
    </source>
</evidence>
<dbReference type="PROSITE" id="PS51077">
    <property type="entry name" value="HTH_ICLR"/>
    <property type="match status" value="1"/>
</dbReference>
<keyword evidence="1" id="KW-0805">Transcription regulation</keyword>
<dbReference type="InterPro" id="IPR036390">
    <property type="entry name" value="WH_DNA-bd_sf"/>
</dbReference>
<dbReference type="SMART" id="SM00346">
    <property type="entry name" value="HTH_ICLR"/>
    <property type="match status" value="1"/>
</dbReference>
<proteinExistence type="predicted"/>
<dbReference type="InterPro" id="IPR036388">
    <property type="entry name" value="WH-like_DNA-bd_sf"/>
</dbReference>
<dbReference type="GO" id="GO:0045892">
    <property type="term" value="P:negative regulation of DNA-templated transcription"/>
    <property type="evidence" value="ECO:0007669"/>
    <property type="project" value="TreeGrafter"/>
</dbReference>
<evidence type="ECO:0000259" key="5">
    <source>
        <dbReference type="PROSITE" id="PS51078"/>
    </source>
</evidence>
<dbReference type="InterPro" id="IPR050707">
    <property type="entry name" value="HTH_MetabolicPath_Reg"/>
</dbReference>
<evidence type="ECO:0000313" key="6">
    <source>
        <dbReference type="EMBL" id="RKP47148.1"/>
    </source>
</evidence>
<protein>
    <submittedName>
        <fullName evidence="6">IclR family transcriptional regulator</fullName>
    </submittedName>
</protein>
<dbReference type="SUPFAM" id="SSF55781">
    <property type="entry name" value="GAF domain-like"/>
    <property type="match status" value="1"/>
</dbReference>
<keyword evidence="3" id="KW-0804">Transcription</keyword>
<dbReference type="Proteomes" id="UP000270342">
    <property type="component" value="Unassembled WGS sequence"/>
</dbReference>
<name>A0A494X9F4_9BURK</name>
<dbReference type="EMBL" id="RBZU01000013">
    <property type="protein sequence ID" value="RKP47148.1"/>
    <property type="molecule type" value="Genomic_DNA"/>
</dbReference>
<gene>
    <name evidence="6" type="ORF">D7S86_23695</name>
</gene>
<evidence type="ECO:0000313" key="7">
    <source>
        <dbReference type="Proteomes" id="UP000270342"/>
    </source>
</evidence>
<dbReference type="RefSeq" id="WP_121090007.1">
    <property type="nucleotide sequence ID" value="NZ_RBZU01000013.1"/>
</dbReference>
<dbReference type="SUPFAM" id="SSF46785">
    <property type="entry name" value="Winged helix' DNA-binding domain"/>
    <property type="match status" value="1"/>
</dbReference>
<dbReference type="PANTHER" id="PTHR30136:SF24">
    <property type="entry name" value="HTH-TYPE TRANSCRIPTIONAL REPRESSOR ALLR"/>
    <property type="match status" value="1"/>
</dbReference>
<evidence type="ECO:0000256" key="2">
    <source>
        <dbReference type="ARBA" id="ARBA00023125"/>
    </source>
</evidence>
<dbReference type="InterPro" id="IPR029016">
    <property type="entry name" value="GAF-like_dom_sf"/>
</dbReference>
<evidence type="ECO:0000256" key="1">
    <source>
        <dbReference type="ARBA" id="ARBA00023015"/>
    </source>
</evidence>
<dbReference type="Gene3D" id="3.30.450.40">
    <property type="match status" value="1"/>
</dbReference>
<dbReference type="InterPro" id="IPR014757">
    <property type="entry name" value="Tscrpt_reg_IclR_C"/>
</dbReference>
<dbReference type="OrthoDB" id="8721254at2"/>
<evidence type="ECO:0000259" key="4">
    <source>
        <dbReference type="PROSITE" id="PS51077"/>
    </source>
</evidence>
<organism evidence="6 7">
    <name type="scientific">Pararobbsia silviterrae</name>
    <dbReference type="NCBI Taxonomy" id="1792498"/>
    <lineage>
        <taxon>Bacteria</taxon>
        <taxon>Pseudomonadati</taxon>
        <taxon>Pseudomonadota</taxon>
        <taxon>Betaproteobacteria</taxon>
        <taxon>Burkholderiales</taxon>
        <taxon>Burkholderiaceae</taxon>
        <taxon>Pararobbsia</taxon>
    </lineage>
</organism>
<dbReference type="Pfam" id="PF09339">
    <property type="entry name" value="HTH_IclR"/>
    <property type="match status" value="1"/>
</dbReference>
<reference evidence="6 7" key="1">
    <citation type="submission" date="2018-10" db="EMBL/GenBank/DDBJ databases">
        <title>Robbsia sp. DHC34, isolated from soil.</title>
        <authorList>
            <person name="Gao Z.-H."/>
            <person name="Qiu L.-H."/>
        </authorList>
    </citation>
    <scope>NUCLEOTIDE SEQUENCE [LARGE SCALE GENOMIC DNA]</scope>
    <source>
        <strain evidence="6 7">DHC34</strain>
    </source>
</reference>
<dbReference type="AlphaFoldDB" id="A0A494X9F4"/>
<sequence length="249" mass="27686">MSAFNKLLSILDLFTEQTPYLTAEQIGTQLECSASTAYRYVRELLAVGLLAKRVSGEYVLGPRIIRLDYQIRNTDPVLSIAQPIMAELVERVGFDVVISHWFGEEFVDTHRETKDTSLALKYGRGRPRLLFKGAAPKAVMSTFPRARLLTLYESHEPQIRASGMAQTFDEFRAALWTVRKEGYYISEGEVEPDVVAIAVPVYSDNSGVASAALQIVMPLSRLEFVNRARLVEALKEAAARIGARLSGAD</sequence>
<dbReference type="Pfam" id="PF01614">
    <property type="entry name" value="IclR_C"/>
    <property type="match status" value="1"/>
</dbReference>
<feature type="domain" description="HTH iclR-type" evidence="4">
    <location>
        <begin position="1"/>
        <end position="62"/>
    </location>
</feature>
<dbReference type="PROSITE" id="PS51078">
    <property type="entry name" value="ICLR_ED"/>
    <property type="match status" value="1"/>
</dbReference>
<dbReference type="PANTHER" id="PTHR30136">
    <property type="entry name" value="HELIX-TURN-HELIX TRANSCRIPTIONAL REGULATOR, ICLR FAMILY"/>
    <property type="match status" value="1"/>
</dbReference>
<dbReference type="GO" id="GO:0003677">
    <property type="term" value="F:DNA binding"/>
    <property type="evidence" value="ECO:0007669"/>
    <property type="project" value="UniProtKB-KW"/>
</dbReference>
<keyword evidence="7" id="KW-1185">Reference proteome</keyword>
<dbReference type="Gene3D" id="1.10.10.10">
    <property type="entry name" value="Winged helix-like DNA-binding domain superfamily/Winged helix DNA-binding domain"/>
    <property type="match status" value="1"/>
</dbReference>